<feature type="compositionally biased region" description="Basic and acidic residues" evidence="11">
    <location>
        <begin position="298"/>
        <end position="317"/>
    </location>
</feature>
<evidence type="ECO:0000256" key="1">
    <source>
        <dbReference type="ARBA" id="ARBA00004123"/>
    </source>
</evidence>
<comment type="similarity">
    <text evidence="2">Belongs to the PDS5 family.</text>
</comment>
<feature type="compositionally biased region" description="Basic and acidic residues" evidence="11">
    <location>
        <begin position="456"/>
        <end position="474"/>
    </location>
</feature>
<dbReference type="PANTHER" id="PTHR12663:SF3">
    <property type="entry name" value="SISTER CHROMATID COHESION PROTEIN PDS5 HOMOLOG C"/>
    <property type="match status" value="1"/>
</dbReference>
<dbReference type="GO" id="GO:0035825">
    <property type="term" value="P:homologous recombination"/>
    <property type="evidence" value="ECO:0007669"/>
    <property type="project" value="UniProtKB-ARBA"/>
</dbReference>
<sequence length="744" mass="80568">MASGGAQMEVERRLRDVAARFVSLPESNKELQALLEEAEIWLSRVDQAPPESMRTALQPMMHALVRDDLLNHPDPGVKVGIACCLTEVTRVTAPDPPYEDNVMRGVFTVVVDAFGKLDDAQSPLFAKRVSMLETIAKVRSCVLMLDLECDDLIQETFTHFFRIVRPKLQESVVTSMETIMMFVIQESEPVHPGLASCLLRNLKKEKKDSLLASFELAERMVDLCPEKLKPAFAELLQGTPLNEYSNVVVKLIEGSSDAGRDDNIDAVENDMEPSKPEKDEQDGSPPYSTLNGSASSEQKSELPTDDKQTAVSDDKGAPETVTTEPEKLSGVNSKKSSKVGTSTESKVTEHSKVASDNQDVASGELSPETNGGNNKLTVEACNKVTDDTSNPLDSTPADGTSKPLDSTPAIDKPKRGRPPAVKSQEKKPVGKSQGSGLESKEIRSGSTSGGRPARGPAKDNKLSSRKSSEEESSKKPPTASSDLWKADTPSDEDTDEDLSLKEMASPKSLTKTGKSKGQPGYSGVSKRKLVQEAEEVPQSKKSKVLDGSLVGSRIKVWWPDDKKFYEGAVKSFDASSKKHKVVYDDGDVERLQLKNERWEFIDEEQDENPNEASDIGSRGRRGKQDSTGDSNPPKKRGRPKVVGEDSPVTSAKSEAKTAEKGAEGGGRWPRSAGKGSSKDESGGKTPKGASPVKASDGSKSNGLSGKRKPKEKVPESSADEEEEEEEPVSAKASTGKKRRRKALN</sequence>
<dbReference type="GO" id="GO:0009556">
    <property type="term" value="P:microsporogenesis"/>
    <property type="evidence" value="ECO:0007669"/>
    <property type="project" value="UniProtKB-ARBA"/>
</dbReference>
<dbReference type="GO" id="GO:0007064">
    <property type="term" value="P:mitotic sister chromatid cohesion"/>
    <property type="evidence" value="ECO:0007669"/>
    <property type="project" value="InterPro"/>
</dbReference>
<dbReference type="InterPro" id="IPR016024">
    <property type="entry name" value="ARM-type_fold"/>
</dbReference>
<evidence type="ECO:0000256" key="6">
    <source>
        <dbReference type="ARBA" id="ARBA00022776"/>
    </source>
</evidence>
<feature type="region of interest" description="Disordered" evidence="11">
    <location>
        <begin position="258"/>
        <end position="545"/>
    </location>
</feature>
<keyword evidence="4" id="KW-0677">Repeat</keyword>
<dbReference type="GO" id="GO:0006281">
    <property type="term" value="P:DNA repair"/>
    <property type="evidence" value="ECO:0007669"/>
    <property type="project" value="UniProtKB-KW"/>
</dbReference>
<dbReference type="AlphaFoldDB" id="F2EGV5"/>
<proteinExistence type="evidence at transcript level"/>
<evidence type="ECO:0000256" key="7">
    <source>
        <dbReference type="ARBA" id="ARBA00023204"/>
    </source>
</evidence>
<evidence type="ECO:0000256" key="9">
    <source>
        <dbReference type="ARBA" id="ARBA00023306"/>
    </source>
</evidence>
<evidence type="ECO:0000256" key="5">
    <source>
        <dbReference type="ARBA" id="ARBA00022763"/>
    </source>
</evidence>
<feature type="compositionally biased region" description="Basic and acidic residues" evidence="11">
    <location>
        <begin position="653"/>
        <end position="662"/>
    </location>
</feature>
<dbReference type="GO" id="GO:0051301">
    <property type="term" value="P:cell division"/>
    <property type="evidence" value="ECO:0007669"/>
    <property type="project" value="UniProtKB-KW"/>
</dbReference>
<feature type="domain" description="PTM/DIR17-like Tudor" evidence="12">
    <location>
        <begin position="562"/>
        <end position="594"/>
    </location>
</feature>
<name>F2EGV5_HORVV</name>
<evidence type="ECO:0000256" key="3">
    <source>
        <dbReference type="ARBA" id="ARBA00022618"/>
    </source>
</evidence>
<organism evidence="13">
    <name type="scientific">Hordeum vulgare subsp. vulgare</name>
    <name type="common">Domesticated barley</name>
    <dbReference type="NCBI Taxonomy" id="112509"/>
    <lineage>
        <taxon>Eukaryota</taxon>
        <taxon>Viridiplantae</taxon>
        <taxon>Streptophyta</taxon>
        <taxon>Embryophyta</taxon>
        <taxon>Tracheophyta</taxon>
        <taxon>Spermatophyta</taxon>
        <taxon>Magnoliopsida</taxon>
        <taxon>Liliopsida</taxon>
        <taxon>Poales</taxon>
        <taxon>Poaceae</taxon>
        <taxon>BOP clade</taxon>
        <taxon>Pooideae</taxon>
        <taxon>Triticodae</taxon>
        <taxon>Triticeae</taxon>
        <taxon>Hordeinae</taxon>
        <taxon>Hordeum</taxon>
    </lineage>
</organism>
<feature type="compositionally biased region" description="Acidic residues" evidence="11">
    <location>
        <begin position="717"/>
        <end position="727"/>
    </location>
</feature>
<keyword evidence="6" id="KW-0498">Mitosis</keyword>
<dbReference type="InterPro" id="IPR039776">
    <property type="entry name" value="Pds5"/>
</dbReference>
<evidence type="ECO:0000256" key="2">
    <source>
        <dbReference type="ARBA" id="ARBA00006254"/>
    </source>
</evidence>
<feature type="compositionally biased region" description="Polar residues" evidence="11">
    <location>
        <begin position="367"/>
        <end position="376"/>
    </location>
</feature>
<dbReference type="SUPFAM" id="SSF63748">
    <property type="entry name" value="Tudor/PWWP/MBT"/>
    <property type="match status" value="1"/>
</dbReference>
<feature type="compositionally biased region" description="Low complexity" evidence="11">
    <location>
        <begin position="329"/>
        <end position="345"/>
    </location>
</feature>
<feature type="region of interest" description="Disordered" evidence="11">
    <location>
        <begin position="599"/>
        <end position="744"/>
    </location>
</feature>
<dbReference type="GO" id="GO:0005634">
    <property type="term" value="C:nucleus"/>
    <property type="evidence" value="ECO:0007669"/>
    <property type="project" value="UniProtKB-SubCell"/>
</dbReference>
<dbReference type="Gene3D" id="2.30.30.140">
    <property type="match status" value="1"/>
</dbReference>
<dbReference type="Pfam" id="PF20168">
    <property type="entry name" value="PDS5"/>
    <property type="match status" value="1"/>
</dbReference>
<reference evidence="13" key="1">
    <citation type="journal article" date="2011" name="Plant Physiol.">
        <title>Comprehensive sequence analysis of 24,783 barley full-length cDNAs derived from 12 clone libraries.</title>
        <authorList>
            <person name="Matsumoto T."/>
            <person name="Tanaka T."/>
            <person name="Sakai H."/>
            <person name="Amano N."/>
            <person name="Kanamori H."/>
            <person name="Kurita K."/>
            <person name="Kikuta A."/>
            <person name="Kamiya K."/>
            <person name="Yamamoto M."/>
            <person name="Ikawa H."/>
            <person name="Fujii N."/>
            <person name="Hori K."/>
            <person name="Itoh T."/>
            <person name="Sato K."/>
        </authorList>
    </citation>
    <scope>NUCLEOTIDE SEQUENCE</scope>
    <source>
        <tissue evidence="13">Flower</tissue>
    </source>
</reference>
<protein>
    <submittedName>
        <fullName evidence="13">Predicted protein</fullName>
    </submittedName>
</protein>
<keyword evidence="3" id="KW-0132">Cell division</keyword>
<dbReference type="PANTHER" id="PTHR12663">
    <property type="entry name" value="ANDROGEN INDUCED INHIBITOR OF PROLIFERATION AS3 / PDS5-RELATED"/>
    <property type="match status" value="1"/>
</dbReference>
<dbReference type="EMBL" id="AK375382">
    <property type="protein sequence ID" value="BAK06577.1"/>
    <property type="molecule type" value="mRNA"/>
</dbReference>
<accession>F2EGV5</accession>
<dbReference type="CDD" id="cd20404">
    <property type="entry name" value="Tudor_Agenet_AtEML-like"/>
    <property type="match status" value="1"/>
</dbReference>
<dbReference type="InterPro" id="IPR047365">
    <property type="entry name" value="Tudor_AtPTM-like"/>
</dbReference>
<keyword evidence="5" id="KW-0227">DNA damage</keyword>
<evidence type="ECO:0000256" key="11">
    <source>
        <dbReference type="SAM" id="MobiDB-lite"/>
    </source>
</evidence>
<evidence type="ECO:0000256" key="10">
    <source>
        <dbReference type="ARBA" id="ARBA00058864"/>
    </source>
</evidence>
<dbReference type="Pfam" id="PF21743">
    <property type="entry name" value="PTM_DIR17_Tudor"/>
    <property type="match status" value="1"/>
</dbReference>
<evidence type="ECO:0000259" key="12">
    <source>
        <dbReference type="Pfam" id="PF21743"/>
    </source>
</evidence>
<feature type="compositionally biased region" description="Polar residues" evidence="11">
    <location>
        <begin position="286"/>
        <end position="297"/>
    </location>
</feature>
<dbReference type="SUPFAM" id="SSF48371">
    <property type="entry name" value="ARM repeat"/>
    <property type="match status" value="1"/>
</dbReference>
<feature type="compositionally biased region" description="Basic residues" evidence="11">
    <location>
        <begin position="734"/>
        <end position="744"/>
    </location>
</feature>
<dbReference type="FunFam" id="2.30.30.140:FF:000033">
    <property type="entry name" value="Binding protein"/>
    <property type="match status" value="1"/>
</dbReference>
<keyword evidence="7" id="KW-0234">DNA repair</keyword>
<keyword evidence="9" id="KW-0131">Cell cycle</keyword>
<comment type="function">
    <text evidence="10">Cohesin cofactor dispensable during the meiotic division but playing an important role in DNA repair by homologous recombination (HR) probably by helping SMC5/SMC6 complex. Regulator of sister chromatid cohesion in mitosis which may stabilize cohesin complex association with chromatin. May couple sister chromatid cohesion during mitosis to DNA replication. Cohesion ensures that chromosome partitioning is accurate in both meiotic and mitotic cells and plays an important role in DNA repair.</text>
</comment>
<keyword evidence="8" id="KW-0539">Nucleus</keyword>
<comment type="subcellular location">
    <subcellularLocation>
        <location evidence="1">Nucleus</location>
    </subcellularLocation>
</comment>
<evidence type="ECO:0000256" key="8">
    <source>
        <dbReference type="ARBA" id="ARBA00023242"/>
    </source>
</evidence>
<evidence type="ECO:0000256" key="4">
    <source>
        <dbReference type="ARBA" id="ARBA00022737"/>
    </source>
</evidence>
<evidence type="ECO:0000313" key="13">
    <source>
        <dbReference type="EMBL" id="BAK06577.1"/>
    </source>
</evidence>